<sequence>MDARRALILQELDLTPLWTRRELLAEAALQAEQTTVQSDSPAPVNAFPDSPEAPSFPDRPAPQVPADTPDSRSNPPAARSRPAIAIQPTRQPQQGSIEQAPQIDRQARAARIATLEWDALQTEVAACQACGLCKSRTRTVFGVGVPQADWMVVGEAPGAEEDRQGQPFVGQAGKLLDSMLASVGRSRQENVFIANVLKCRPPQNRNPQPDEVALCLPFLRRQIELIQPKLIFAVGRFAAQALLGQDGPISALRSRVHTPPNSAPVVVSYHPAYLLRNPPDKIKSWADLLLAKQTLESQH</sequence>
<proteinExistence type="inferred from homology"/>
<dbReference type="Pfam" id="PF03167">
    <property type="entry name" value="UDG"/>
    <property type="match status" value="1"/>
</dbReference>
<evidence type="ECO:0000256" key="2">
    <source>
        <dbReference type="ARBA" id="ARBA00006521"/>
    </source>
</evidence>
<keyword evidence="15" id="KW-1185">Reference proteome</keyword>
<evidence type="ECO:0000256" key="3">
    <source>
        <dbReference type="ARBA" id="ARBA00012030"/>
    </source>
</evidence>
<dbReference type="InterPro" id="IPR005122">
    <property type="entry name" value="Uracil-DNA_glycosylase-like"/>
</dbReference>
<feature type="compositionally biased region" description="Polar residues" evidence="12">
    <location>
        <begin position="88"/>
        <end position="97"/>
    </location>
</feature>
<evidence type="ECO:0000256" key="6">
    <source>
        <dbReference type="ARBA" id="ARBA00022723"/>
    </source>
</evidence>
<evidence type="ECO:0000256" key="4">
    <source>
        <dbReference type="ARBA" id="ARBA00019403"/>
    </source>
</evidence>
<evidence type="ECO:0000256" key="12">
    <source>
        <dbReference type="SAM" id="MobiDB-lite"/>
    </source>
</evidence>
<feature type="region of interest" description="Disordered" evidence="12">
    <location>
        <begin position="31"/>
        <end position="104"/>
    </location>
</feature>
<evidence type="ECO:0000259" key="13">
    <source>
        <dbReference type="SMART" id="SM00986"/>
    </source>
</evidence>
<keyword evidence="10" id="KW-0411">Iron-sulfur</keyword>
<protein>
    <recommendedName>
        <fullName evidence="4">Type-4 uracil-DNA glycosylase</fullName>
        <ecNumber evidence="3">3.2.2.27</ecNumber>
    </recommendedName>
</protein>
<evidence type="ECO:0000313" key="15">
    <source>
        <dbReference type="Proteomes" id="UP001595791"/>
    </source>
</evidence>
<dbReference type="SUPFAM" id="SSF52141">
    <property type="entry name" value="Uracil-DNA glycosylase-like"/>
    <property type="match status" value="1"/>
</dbReference>
<evidence type="ECO:0000313" key="14">
    <source>
        <dbReference type="EMBL" id="MFC4158766.1"/>
    </source>
</evidence>
<reference evidence="15" key="1">
    <citation type="journal article" date="2019" name="Int. J. Syst. Evol. Microbiol.">
        <title>The Global Catalogue of Microorganisms (GCM) 10K type strain sequencing project: providing services to taxonomists for standard genome sequencing and annotation.</title>
        <authorList>
            <consortium name="The Broad Institute Genomics Platform"/>
            <consortium name="The Broad Institute Genome Sequencing Center for Infectious Disease"/>
            <person name="Wu L."/>
            <person name="Ma J."/>
        </authorList>
    </citation>
    <scope>NUCLEOTIDE SEQUENCE [LARGE SCALE GENOMIC DNA]</scope>
    <source>
        <strain evidence="15">LMG 29894</strain>
    </source>
</reference>
<gene>
    <name evidence="14" type="ORF">ACFOW7_05245</name>
</gene>
<keyword evidence="9" id="KW-0408">Iron</keyword>
<comment type="caution">
    <text evidence="14">The sequence shown here is derived from an EMBL/GenBank/DDBJ whole genome shotgun (WGS) entry which is preliminary data.</text>
</comment>
<evidence type="ECO:0000256" key="10">
    <source>
        <dbReference type="ARBA" id="ARBA00023014"/>
    </source>
</evidence>
<feature type="compositionally biased region" description="Low complexity" evidence="12">
    <location>
        <begin position="71"/>
        <end position="83"/>
    </location>
</feature>
<comment type="similarity">
    <text evidence="2">Belongs to the uracil-DNA glycosylase (UDG) superfamily. Type 4 (UDGa) family.</text>
</comment>
<dbReference type="NCBIfam" id="TIGR00758">
    <property type="entry name" value="UDG_fam4"/>
    <property type="match status" value="1"/>
</dbReference>
<keyword evidence="11" id="KW-0234">DNA repair</keyword>
<dbReference type="InterPro" id="IPR051536">
    <property type="entry name" value="UDG_Type-4/5"/>
</dbReference>
<dbReference type="CDD" id="cd10030">
    <property type="entry name" value="UDG-F4_TTUDGA_SPO1dp_like"/>
    <property type="match status" value="1"/>
</dbReference>
<feature type="domain" description="Uracil-DNA glycosylase-like" evidence="13">
    <location>
        <begin position="141"/>
        <end position="289"/>
    </location>
</feature>
<keyword evidence="5" id="KW-0004">4Fe-4S</keyword>
<evidence type="ECO:0000256" key="5">
    <source>
        <dbReference type="ARBA" id="ARBA00022485"/>
    </source>
</evidence>
<name>A0ABV8MN66_9NEIS</name>
<evidence type="ECO:0000256" key="1">
    <source>
        <dbReference type="ARBA" id="ARBA00001400"/>
    </source>
</evidence>
<evidence type="ECO:0000256" key="11">
    <source>
        <dbReference type="ARBA" id="ARBA00023204"/>
    </source>
</evidence>
<evidence type="ECO:0000256" key="7">
    <source>
        <dbReference type="ARBA" id="ARBA00022763"/>
    </source>
</evidence>
<evidence type="ECO:0000256" key="9">
    <source>
        <dbReference type="ARBA" id="ARBA00023004"/>
    </source>
</evidence>
<dbReference type="PANTHER" id="PTHR33693:SF1">
    <property type="entry name" value="TYPE-4 URACIL-DNA GLYCOSYLASE"/>
    <property type="match status" value="1"/>
</dbReference>
<dbReference type="Gene3D" id="3.40.470.10">
    <property type="entry name" value="Uracil-DNA glycosylase-like domain"/>
    <property type="match status" value="1"/>
</dbReference>
<dbReference type="SMART" id="SM00987">
    <property type="entry name" value="UreE_C"/>
    <property type="match status" value="1"/>
</dbReference>
<dbReference type="InterPro" id="IPR005273">
    <property type="entry name" value="Ura-DNA_glyco_family4"/>
</dbReference>
<evidence type="ECO:0000256" key="8">
    <source>
        <dbReference type="ARBA" id="ARBA00022801"/>
    </source>
</evidence>
<dbReference type="SMART" id="SM00986">
    <property type="entry name" value="UDG"/>
    <property type="match status" value="1"/>
</dbReference>
<comment type="catalytic activity">
    <reaction evidence="1">
        <text>Hydrolyzes single-stranded DNA or mismatched double-stranded DNA and polynucleotides, releasing free uracil.</text>
        <dbReference type="EC" id="3.2.2.27"/>
    </reaction>
</comment>
<keyword evidence="7" id="KW-0227">DNA damage</keyword>
<keyword evidence="6" id="KW-0479">Metal-binding</keyword>
<accession>A0ABV8MN66</accession>
<keyword evidence="8" id="KW-0378">Hydrolase</keyword>
<dbReference type="RefSeq" id="WP_378161799.1">
    <property type="nucleotide sequence ID" value="NZ_JBHSBU010000001.1"/>
</dbReference>
<organism evidence="14 15">
    <name type="scientific">Chitinimonas lacunae</name>
    <dbReference type="NCBI Taxonomy" id="1963018"/>
    <lineage>
        <taxon>Bacteria</taxon>
        <taxon>Pseudomonadati</taxon>
        <taxon>Pseudomonadota</taxon>
        <taxon>Betaproteobacteria</taxon>
        <taxon>Neisseriales</taxon>
        <taxon>Chitinibacteraceae</taxon>
        <taxon>Chitinimonas</taxon>
    </lineage>
</organism>
<dbReference type="InterPro" id="IPR036895">
    <property type="entry name" value="Uracil-DNA_glycosylase-like_sf"/>
</dbReference>
<dbReference type="PANTHER" id="PTHR33693">
    <property type="entry name" value="TYPE-5 URACIL-DNA GLYCOSYLASE"/>
    <property type="match status" value="1"/>
</dbReference>
<dbReference type="Proteomes" id="UP001595791">
    <property type="component" value="Unassembled WGS sequence"/>
</dbReference>
<dbReference type="EC" id="3.2.2.27" evidence="3"/>
<dbReference type="EMBL" id="JBHSBU010000001">
    <property type="protein sequence ID" value="MFC4158766.1"/>
    <property type="molecule type" value="Genomic_DNA"/>
</dbReference>